<keyword evidence="4 9" id="KW-1133">Transmembrane helix</keyword>
<protein>
    <recommendedName>
        <fullName evidence="6">Complex I assembly factor TIMMDC1, mitochondrial</fullName>
    </recommendedName>
    <alternativeName>
        <fullName evidence="7">Translocase of inner mitochondrial membrane domain-containing protein 1</fullName>
    </alternativeName>
</protein>
<dbReference type="PANTHER" id="PTHR13002">
    <property type="entry name" value="C3ORF1 PROTEIN-RELATED"/>
    <property type="match status" value="1"/>
</dbReference>
<dbReference type="WBParaSite" id="EN70_8432">
    <property type="protein sequence ID" value="EN70_8432"/>
    <property type="gene ID" value="EN70_8432"/>
</dbReference>
<evidence type="ECO:0000313" key="10">
    <source>
        <dbReference type="Proteomes" id="UP000095285"/>
    </source>
</evidence>
<reference evidence="11 12" key="2">
    <citation type="submission" date="2016-11" db="UniProtKB">
        <authorList>
            <consortium name="WormBaseParasite"/>
        </authorList>
    </citation>
    <scope>IDENTIFICATION</scope>
</reference>
<dbReference type="GO" id="GO:0016020">
    <property type="term" value="C:membrane"/>
    <property type="evidence" value="ECO:0007669"/>
    <property type="project" value="UniProtKB-SubCell"/>
</dbReference>
<feature type="region of interest" description="Disordered" evidence="8">
    <location>
        <begin position="1"/>
        <end position="22"/>
    </location>
</feature>
<dbReference type="PANTHER" id="PTHR13002:SF1">
    <property type="entry name" value="COMPLEX I ASSEMBLY FACTOR TIMMDC1, MITOCHONDRIAL"/>
    <property type="match status" value="1"/>
</dbReference>
<evidence type="ECO:0000256" key="4">
    <source>
        <dbReference type="ARBA" id="ARBA00022989"/>
    </source>
</evidence>
<evidence type="ECO:0000256" key="1">
    <source>
        <dbReference type="ARBA" id="ARBA00004141"/>
    </source>
</evidence>
<organism evidence="10 11">
    <name type="scientific">Loa loa</name>
    <name type="common">Eye worm</name>
    <name type="synonym">Filaria loa</name>
    <dbReference type="NCBI Taxonomy" id="7209"/>
    <lineage>
        <taxon>Eukaryota</taxon>
        <taxon>Metazoa</taxon>
        <taxon>Ecdysozoa</taxon>
        <taxon>Nematoda</taxon>
        <taxon>Chromadorea</taxon>
        <taxon>Rhabditida</taxon>
        <taxon>Spirurina</taxon>
        <taxon>Spiruromorpha</taxon>
        <taxon>Filarioidea</taxon>
        <taxon>Onchocercidae</taxon>
        <taxon>Loa</taxon>
    </lineage>
</organism>
<dbReference type="AlphaFoldDB" id="A0A1I7W0W4"/>
<reference evidence="10" key="1">
    <citation type="submission" date="2012-04" db="EMBL/GenBank/DDBJ databases">
        <title>The Genome Sequence of Loa loa.</title>
        <authorList>
            <consortium name="The Broad Institute Genome Sequencing Platform"/>
            <consortium name="Broad Institute Genome Sequencing Center for Infectious Disease"/>
            <person name="Nutman T.B."/>
            <person name="Fink D.L."/>
            <person name="Russ C."/>
            <person name="Young S."/>
            <person name="Zeng Q."/>
            <person name="Gargeya S."/>
            <person name="Alvarado L."/>
            <person name="Berlin A."/>
            <person name="Chapman S.B."/>
            <person name="Chen Z."/>
            <person name="Freedman E."/>
            <person name="Gellesch M."/>
            <person name="Goldberg J."/>
            <person name="Griggs A."/>
            <person name="Gujja S."/>
            <person name="Heilman E.R."/>
            <person name="Heiman D."/>
            <person name="Howarth C."/>
            <person name="Mehta T."/>
            <person name="Neiman D."/>
            <person name="Pearson M."/>
            <person name="Roberts A."/>
            <person name="Saif S."/>
            <person name="Shea T."/>
            <person name="Shenoy N."/>
            <person name="Sisk P."/>
            <person name="Stolte C."/>
            <person name="Sykes S."/>
            <person name="White J."/>
            <person name="Yandava C."/>
            <person name="Haas B."/>
            <person name="Henn M.R."/>
            <person name="Nusbaum C."/>
            <person name="Birren B."/>
        </authorList>
    </citation>
    <scope>NUCLEOTIDE SEQUENCE [LARGE SCALE GENOMIC DNA]</scope>
</reference>
<evidence type="ECO:0000256" key="3">
    <source>
        <dbReference type="ARBA" id="ARBA00022692"/>
    </source>
</evidence>
<evidence type="ECO:0000256" key="5">
    <source>
        <dbReference type="ARBA" id="ARBA00023136"/>
    </source>
</evidence>
<keyword evidence="5 9" id="KW-0472">Membrane</keyword>
<dbReference type="STRING" id="7209.A0A1I7W0W4"/>
<feature type="transmembrane region" description="Helical" evidence="9">
    <location>
        <begin position="168"/>
        <end position="194"/>
    </location>
</feature>
<keyword evidence="3 9" id="KW-0812">Transmembrane</keyword>
<dbReference type="Proteomes" id="UP000095285">
    <property type="component" value="Unassembled WGS sequence"/>
</dbReference>
<dbReference type="GO" id="GO:0005739">
    <property type="term" value="C:mitochondrion"/>
    <property type="evidence" value="ECO:0007669"/>
    <property type="project" value="TreeGrafter"/>
</dbReference>
<evidence type="ECO:0000256" key="6">
    <source>
        <dbReference type="ARBA" id="ARBA00040778"/>
    </source>
</evidence>
<evidence type="ECO:0000256" key="7">
    <source>
        <dbReference type="ARBA" id="ARBA00041344"/>
    </source>
</evidence>
<comment type="subcellular location">
    <subcellularLocation>
        <location evidence="1">Membrane</location>
        <topology evidence="1">Multi-pass membrane protein</topology>
    </subcellularLocation>
</comment>
<comment type="similarity">
    <text evidence="2">Belongs to the Tim17/Tim22/Tim23 family.</text>
</comment>
<dbReference type="InterPro" id="IPR055299">
    <property type="entry name" value="TIMMDC1"/>
</dbReference>
<keyword evidence="10" id="KW-1185">Reference proteome</keyword>
<evidence type="ECO:0000313" key="11">
    <source>
        <dbReference type="WBParaSite" id="EN70_8432"/>
    </source>
</evidence>
<feature type="transmembrane region" description="Helical" evidence="9">
    <location>
        <begin position="229"/>
        <end position="249"/>
    </location>
</feature>
<dbReference type="eggNOG" id="KOG4608">
    <property type="taxonomic scope" value="Eukaryota"/>
</dbReference>
<proteinExistence type="inferred from homology"/>
<accession>A0A1I7W0W4</accession>
<evidence type="ECO:0000256" key="8">
    <source>
        <dbReference type="SAM" id="MobiDB-lite"/>
    </source>
</evidence>
<evidence type="ECO:0000313" key="12">
    <source>
        <dbReference type="WBParaSite" id="EN70_8445"/>
    </source>
</evidence>
<name>A0A1I7W0W4_LOALO</name>
<evidence type="ECO:0000256" key="9">
    <source>
        <dbReference type="SAM" id="Phobius"/>
    </source>
</evidence>
<sequence>MAEHRSERSVPEGLQKEKIHSSDDNSLTLRACGERRICVKEALIMSDEGRGTLWSKFDSLPNKLLQFFSRDSDGKDKVVAESEQHIVDNSNTSGWQRLRNMYINKDVHFETSILVPCMEWTFVGTVLLTGPLGWQRAADRYNRYARGRIFLSPRDALRRKWDYAFASFLRMGAINGTLAALYVGCMVAAITHVAAWRDHFSLWTVPVITTSLPFIIAYPLGLRKMVQTANLGLACGLTLSLIVFSASYFSNQTINETYQQFKREHELMLRAERIRDENLKIYQKEHKIWPKSLAKLMMDKDKKLENEISENPSK</sequence>
<dbReference type="GO" id="GO:0032981">
    <property type="term" value="P:mitochondrial respiratory chain complex I assembly"/>
    <property type="evidence" value="ECO:0007669"/>
    <property type="project" value="InterPro"/>
</dbReference>
<feature type="transmembrane region" description="Helical" evidence="9">
    <location>
        <begin position="200"/>
        <end position="222"/>
    </location>
</feature>
<evidence type="ECO:0000256" key="2">
    <source>
        <dbReference type="ARBA" id="ARBA00008444"/>
    </source>
</evidence>
<dbReference type="WBParaSite" id="EN70_8445">
    <property type="protein sequence ID" value="EN70_8445"/>
    <property type="gene ID" value="EN70_8445"/>
</dbReference>